<dbReference type="GO" id="GO:0003861">
    <property type="term" value="F:3-isopropylmalate dehydratase activity"/>
    <property type="evidence" value="ECO:0007669"/>
    <property type="project" value="UniProtKB-UniRule"/>
</dbReference>
<evidence type="ECO:0000256" key="7">
    <source>
        <dbReference type="ARBA" id="ARBA00022605"/>
    </source>
</evidence>
<comment type="similarity">
    <text evidence="4 10">Belongs to the LeuD family. LeuD type 1 subfamily.</text>
</comment>
<gene>
    <name evidence="10" type="primary">leuD</name>
    <name evidence="12" type="ORF">C7440_3527</name>
</gene>
<evidence type="ECO:0000256" key="6">
    <source>
        <dbReference type="ARBA" id="ARBA00022430"/>
    </source>
</evidence>
<proteinExistence type="inferred from homology"/>
<name>A0A2U1CIF3_9BURK</name>
<feature type="domain" description="Aconitase A/isopropylmalate dehydratase small subunit swivel" evidence="11">
    <location>
        <begin position="1"/>
        <end position="130"/>
    </location>
</feature>
<reference evidence="12 13" key="1">
    <citation type="submission" date="2018-04" db="EMBL/GenBank/DDBJ databases">
        <title>Genomic Encyclopedia of Type Strains, Phase IV (KMG-IV): sequencing the most valuable type-strain genomes for metagenomic binning, comparative biology and taxonomic classification.</title>
        <authorList>
            <person name="Goeker M."/>
        </authorList>
    </citation>
    <scope>NUCLEOTIDE SEQUENCE [LARGE SCALE GENOMIC DNA]</scope>
    <source>
        <strain evidence="12 13">DSM 10065</strain>
    </source>
</reference>
<evidence type="ECO:0000256" key="4">
    <source>
        <dbReference type="ARBA" id="ARBA00009845"/>
    </source>
</evidence>
<dbReference type="InterPro" id="IPR033940">
    <property type="entry name" value="IPMI_Swivel"/>
</dbReference>
<dbReference type="Proteomes" id="UP000246145">
    <property type="component" value="Unassembled WGS sequence"/>
</dbReference>
<dbReference type="PANTHER" id="PTHR43345">
    <property type="entry name" value="3-ISOPROPYLMALATE DEHYDRATASE SMALL SUBUNIT 2-RELATED-RELATED"/>
    <property type="match status" value="1"/>
</dbReference>
<evidence type="ECO:0000259" key="11">
    <source>
        <dbReference type="Pfam" id="PF00694"/>
    </source>
</evidence>
<dbReference type="AlphaFoldDB" id="A0A2U1CIF3"/>
<dbReference type="Pfam" id="PF00694">
    <property type="entry name" value="Aconitase_C"/>
    <property type="match status" value="1"/>
</dbReference>
<evidence type="ECO:0000313" key="12">
    <source>
        <dbReference type="EMBL" id="PVY60729.1"/>
    </source>
</evidence>
<dbReference type="Gene3D" id="3.20.19.10">
    <property type="entry name" value="Aconitase, domain 4"/>
    <property type="match status" value="1"/>
</dbReference>
<dbReference type="UniPathway" id="UPA00048">
    <property type="reaction ID" value="UER00071"/>
</dbReference>
<dbReference type="EMBL" id="QEKO01000007">
    <property type="protein sequence ID" value="PVY60729.1"/>
    <property type="molecule type" value="Genomic_DNA"/>
</dbReference>
<dbReference type="InterPro" id="IPR015928">
    <property type="entry name" value="Aconitase/3IPM_dehydase_swvl"/>
</dbReference>
<dbReference type="SUPFAM" id="SSF52016">
    <property type="entry name" value="LeuD/IlvD-like"/>
    <property type="match status" value="1"/>
</dbReference>
<dbReference type="InterPro" id="IPR004431">
    <property type="entry name" value="3-IsopropMal_deHydase_ssu"/>
</dbReference>
<dbReference type="NCBIfam" id="TIGR00171">
    <property type="entry name" value="leuD"/>
    <property type="match status" value="1"/>
</dbReference>
<comment type="catalytic activity">
    <reaction evidence="1 10">
        <text>(2R,3S)-3-isopropylmalate = (2S)-2-isopropylmalate</text>
        <dbReference type="Rhea" id="RHEA:32287"/>
        <dbReference type="ChEBI" id="CHEBI:1178"/>
        <dbReference type="ChEBI" id="CHEBI:35121"/>
        <dbReference type="EC" id="4.2.1.33"/>
    </reaction>
</comment>
<evidence type="ECO:0000256" key="10">
    <source>
        <dbReference type="HAMAP-Rule" id="MF_01031"/>
    </source>
</evidence>
<organism evidence="12 13">
    <name type="scientific">Pusillimonas noertemannii</name>
    <dbReference type="NCBI Taxonomy" id="305977"/>
    <lineage>
        <taxon>Bacteria</taxon>
        <taxon>Pseudomonadati</taxon>
        <taxon>Pseudomonadota</taxon>
        <taxon>Betaproteobacteria</taxon>
        <taxon>Burkholderiales</taxon>
        <taxon>Alcaligenaceae</taxon>
        <taxon>Pusillimonas</taxon>
    </lineage>
</organism>
<evidence type="ECO:0000256" key="1">
    <source>
        <dbReference type="ARBA" id="ARBA00000491"/>
    </source>
</evidence>
<dbReference type="HAMAP" id="MF_01031">
    <property type="entry name" value="LeuD_type1"/>
    <property type="match status" value="1"/>
</dbReference>
<dbReference type="GO" id="GO:0009316">
    <property type="term" value="C:3-isopropylmalate dehydratase complex"/>
    <property type="evidence" value="ECO:0007669"/>
    <property type="project" value="InterPro"/>
</dbReference>
<sequence length="220" mass="24798">MEAFTSLTGLVAPLDRNNIDTDAIVPKQFLKAIVRTGYGKHLFDELRFLDEGELGQDPATRQQNPRFSLNQPRYQGAQILLTRENFGCGSSREHAPWAILDYGFRSILAVSFADIFYDNCFKNGILPIALDVALIDRLFKEVEAAEGYRLSIDLAAQTITTPSRETLDFEIDASRKRSLLEGLDDIAITLADADAIRRYEQLRARQEPWLFDPACRPAIS</sequence>
<comment type="pathway">
    <text evidence="3 10">Amino-acid biosynthesis; L-leucine biosynthesis; L-leucine from 3-methyl-2-oxobutanoate: step 2/4.</text>
</comment>
<protein>
    <recommendedName>
        <fullName evidence="10">3-isopropylmalate dehydratase small subunit</fullName>
        <ecNumber evidence="10">4.2.1.33</ecNumber>
    </recommendedName>
    <alternativeName>
        <fullName evidence="10">Alpha-IPM isomerase</fullName>
        <shortName evidence="10">IPMI</shortName>
    </alternativeName>
    <alternativeName>
        <fullName evidence="10">Isopropylmalate isomerase</fullName>
    </alternativeName>
</protein>
<keyword evidence="7 10" id="KW-0028">Amino-acid biosynthesis</keyword>
<dbReference type="InterPro" id="IPR000573">
    <property type="entry name" value="AconitaseA/IPMdHydase_ssu_swvl"/>
</dbReference>
<evidence type="ECO:0000256" key="8">
    <source>
        <dbReference type="ARBA" id="ARBA00023239"/>
    </source>
</evidence>
<dbReference type="GO" id="GO:0009098">
    <property type="term" value="P:L-leucine biosynthetic process"/>
    <property type="evidence" value="ECO:0007669"/>
    <property type="project" value="UniProtKB-UniRule"/>
</dbReference>
<keyword evidence="13" id="KW-1185">Reference proteome</keyword>
<evidence type="ECO:0000313" key="13">
    <source>
        <dbReference type="Proteomes" id="UP000246145"/>
    </source>
</evidence>
<evidence type="ECO:0000256" key="5">
    <source>
        <dbReference type="ARBA" id="ARBA00011271"/>
    </source>
</evidence>
<dbReference type="PANTHER" id="PTHR43345:SF5">
    <property type="entry name" value="3-ISOPROPYLMALATE DEHYDRATASE SMALL SUBUNIT"/>
    <property type="match status" value="1"/>
</dbReference>
<comment type="caution">
    <text evidence="12">The sequence shown here is derived from an EMBL/GenBank/DDBJ whole genome shotgun (WGS) entry which is preliminary data.</text>
</comment>
<keyword evidence="8 10" id="KW-0456">Lyase</keyword>
<keyword evidence="6 10" id="KW-0432">Leucine biosynthesis</keyword>
<dbReference type="STRING" id="1231391.GCA_000308195_01619"/>
<dbReference type="RefSeq" id="WP_116519388.1">
    <property type="nucleotide sequence ID" value="NZ_JACCEX010000012.1"/>
</dbReference>
<accession>A0A2U1CIF3</accession>
<evidence type="ECO:0000256" key="2">
    <source>
        <dbReference type="ARBA" id="ARBA00002695"/>
    </source>
</evidence>
<dbReference type="NCBIfam" id="NF002458">
    <property type="entry name" value="PRK01641.1"/>
    <property type="match status" value="1"/>
</dbReference>
<evidence type="ECO:0000256" key="3">
    <source>
        <dbReference type="ARBA" id="ARBA00004729"/>
    </source>
</evidence>
<evidence type="ECO:0000256" key="9">
    <source>
        <dbReference type="ARBA" id="ARBA00023304"/>
    </source>
</evidence>
<dbReference type="EC" id="4.2.1.33" evidence="10"/>
<keyword evidence="9 10" id="KW-0100">Branched-chain amino acid biosynthesis</keyword>
<dbReference type="FunFam" id="3.20.19.10:FF:000003">
    <property type="entry name" value="3-isopropylmalate dehydratase small subunit"/>
    <property type="match status" value="1"/>
</dbReference>
<comment type="function">
    <text evidence="2 10">Catalyzes the isomerization between 2-isopropylmalate and 3-isopropylmalate, via the formation of 2-isopropylmaleate.</text>
</comment>
<dbReference type="OrthoDB" id="9777465at2"/>
<comment type="subunit">
    <text evidence="5 10">Heterodimer of LeuC and LeuD.</text>
</comment>
<dbReference type="InterPro" id="IPR050075">
    <property type="entry name" value="LeuD"/>
</dbReference>
<dbReference type="CDD" id="cd01577">
    <property type="entry name" value="IPMI_Swivel"/>
    <property type="match status" value="1"/>
</dbReference>